<dbReference type="Pfam" id="PF00075">
    <property type="entry name" value="RNase_H"/>
    <property type="match status" value="1"/>
</dbReference>
<sequence length="273" mass="32125">MKMVIFSMEIVEQHGEVYKIRIEHKDEENIQGYVQSNIGINNKKTYVEFSPRSKELRFLEENSLTDYLKENEYQFRKLLHNKRPRSYYVGFKLIFSFRDKKDVAGFNDRTKIVVLDKRGYEVDSYVMDKGEDTIYKIYTDGSFLEKQNKGAFALIIEDLEGNYKIHSEKVFGSGSSQTELMAAMKGLELLKEVEKIRIVTDSQYVRKGLTEWIMCWKINGWLTANGEKVKDVDNWVKFDKLTDGKYIEFQWVKGHSDHFENTLCDLYAKDATQ</sequence>
<name>A0A9J6P7E0_9CLOT</name>
<protein>
    <recommendedName>
        <fullName evidence="5">ribonuclease H</fullName>
        <ecNumber evidence="5">3.1.26.4</ecNumber>
    </recommendedName>
</protein>
<keyword evidence="7" id="KW-0479">Metal-binding</keyword>
<dbReference type="EC" id="3.1.26.4" evidence="5"/>
<evidence type="ECO:0000313" key="12">
    <source>
        <dbReference type="EMBL" id="MCM1991416.1"/>
    </source>
</evidence>
<keyword evidence="8" id="KW-0255">Endonuclease</keyword>
<dbReference type="CDD" id="cd09278">
    <property type="entry name" value="RNase_HI_prokaryote_like"/>
    <property type="match status" value="1"/>
</dbReference>
<feature type="domain" description="RNase H type-1" evidence="11">
    <location>
        <begin position="131"/>
        <end position="273"/>
    </location>
</feature>
<evidence type="ECO:0000256" key="10">
    <source>
        <dbReference type="ARBA" id="ARBA00022842"/>
    </source>
</evidence>
<reference evidence="12" key="1">
    <citation type="journal article" date="2021" name="mSystems">
        <title>Bacteria and Archaea Synergistically Convert Glycine Betaine to Biogenic Methane in the Formosa Cold Seep of the South China Sea.</title>
        <authorList>
            <person name="Li L."/>
            <person name="Zhang W."/>
            <person name="Zhang S."/>
            <person name="Song L."/>
            <person name="Sun Q."/>
            <person name="Zhang H."/>
            <person name="Xiang H."/>
            <person name="Dong X."/>
        </authorList>
    </citation>
    <scope>NUCLEOTIDE SEQUENCE</scope>
    <source>
        <strain evidence="12">ZWT</strain>
    </source>
</reference>
<dbReference type="InterPro" id="IPR050092">
    <property type="entry name" value="RNase_H"/>
</dbReference>
<keyword evidence="13" id="KW-1185">Reference proteome</keyword>
<comment type="catalytic activity">
    <reaction evidence="1">
        <text>Endonucleolytic cleavage to 5'-phosphomonoester.</text>
        <dbReference type="EC" id="3.1.26.4"/>
    </reaction>
</comment>
<evidence type="ECO:0000313" key="13">
    <source>
        <dbReference type="Proteomes" id="UP001056429"/>
    </source>
</evidence>
<dbReference type="PANTHER" id="PTHR10642">
    <property type="entry name" value="RIBONUCLEASE H1"/>
    <property type="match status" value="1"/>
</dbReference>
<comment type="subunit">
    <text evidence="4">Monomer.</text>
</comment>
<comment type="cofactor">
    <cofactor evidence="2">
        <name>Mg(2+)</name>
        <dbReference type="ChEBI" id="CHEBI:18420"/>
    </cofactor>
</comment>
<dbReference type="PROSITE" id="PS50879">
    <property type="entry name" value="RNASE_H_1"/>
    <property type="match status" value="1"/>
</dbReference>
<accession>A0A9J6P7E0</accession>
<reference evidence="12" key="2">
    <citation type="submission" date="2021-04" db="EMBL/GenBank/DDBJ databases">
        <authorList>
            <person name="Dong X."/>
        </authorList>
    </citation>
    <scope>NUCLEOTIDE SEQUENCE</scope>
    <source>
        <strain evidence="12">ZWT</strain>
    </source>
</reference>
<dbReference type="Proteomes" id="UP001056429">
    <property type="component" value="Unassembled WGS sequence"/>
</dbReference>
<dbReference type="GO" id="GO:0004523">
    <property type="term" value="F:RNA-DNA hybrid ribonuclease activity"/>
    <property type="evidence" value="ECO:0007669"/>
    <property type="project" value="UniProtKB-EC"/>
</dbReference>
<evidence type="ECO:0000256" key="4">
    <source>
        <dbReference type="ARBA" id="ARBA00011245"/>
    </source>
</evidence>
<dbReference type="InterPro" id="IPR036397">
    <property type="entry name" value="RNaseH_sf"/>
</dbReference>
<dbReference type="GO" id="GO:0043137">
    <property type="term" value="P:DNA replication, removal of RNA primer"/>
    <property type="evidence" value="ECO:0007669"/>
    <property type="project" value="TreeGrafter"/>
</dbReference>
<evidence type="ECO:0000259" key="11">
    <source>
        <dbReference type="PROSITE" id="PS50879"/>
    </source>
</evidence>
<comment type="similarity">
    <text evidence="3">Belongs to the RNase H family.</text>
</comment>
<dbReference type="SUPFAM" id="SSF53098">
    <property type="entry name" value="Ribonuclease H-like"/>
    <property type="match status" value="1"/>
</dbReference>
<dbReference type="GO" id="GO:0046872">
    <property type="term" value="F:metal ion binding"/>
    <property type="evidence" value="ECO:0007669"/>
    <property type="project" value="UniProtKB-KW"/>
</dbReference>
<evidence type="ECO:0000256" key="1">
    <source>
        <dbReference type="ARBA" id="ARBA00000077"/>
    </source>
</evidence>
<gene>
    <name evidence="12" type="ORF">KDK92_16905</name>
</gene>
<comment type="caution">
    <text evidence="12">The sequence shown here is derived from an EMBL/GenBank/DDBJ whole genome shotgun (WGS) entry which is preliminary data.</text>
</comment>
<dbReference type="PANTHER" id="PTHR10642:SF26">
    <property type="entry name" value="RIBONUCLEASE H1"/>
    <property type="match status" value="1"/>
</dbReference>
<organism evidence="12 13">
    <name type="scientific">Oceanirhabdus seepicola</name>
    <dbReference type="NCBI Taxonomy" id="2828781"/>
    <lineage>
        <taxon>Bacteria</taxon>
        <taxon>Bacillati</taxon>
        <taxon>Bacillota</taxon>
        <taxon>Clostridia</taxon>
        <taxon>Eubacteriales</taxon>
        <taxon>Clostridiaceae</taxon>
        <taxon>Oceanirhabdus</taxon>
    </lineage>
</organism>
<dbReference type="GO" id="GO:0003676">
    <property type="term" value="F:nucleic acid binding"/>
    <property type="evidence" value="ECO:0007669"/>
    <property type="project" value="InterPro"/>
</dbReference>
<dbReference type="InterPro" id="IPR012337">
    <property type="entry name" value="RNaseH-like_sf"/>
</dbReference>
<dbReference type="Gene3D" id="3.30.420.10">
    <property type="entry name" value="Ribonuclease H-like superfamily/Ribonuclease H"/>
    <property type="match status" value="1"/>
</dbReference>
<dbReference type="EMBL" id="JAGSOJ010000003">
    <property type="protein sequence ID" value="MCM1991416.1"/>
    <property type="molecule type" value="Genomic_DNA"/>
</dbReference>
<evidence type="ECO:0000256" key="5">
    <source>
        <dbReference type="ARBA" id="ARBA00012180"/>
    </source>
</evidence>
<dbReference type="AlphaFoldDB" id="A0A9J6P7E0"/>
<evidence type="ECO:0000256" key="8">
    <source>
        <dbReference type="ARBA" id="ARBA00022759"/>
    </source>
</evidence>
<dbReference type="RefSeq" id="WP_250860518.1">
    <property type="nucleotide sequence ID" value="NZ_JAGSOJ010000003.1"/>
</dbReference>
<dbReference type="InterPro" id="IPR002156">
    <property type="entry name" value="RNaseH_domain"/>
</dbReference>
<evidence type="ECO:0000256" key="6">
    <source>
        <dbReference type="ARBA" id="ARBA00022722"/>
    </source>
</evidence>
<keyword evidence="9" id="KW-0378">Hydrolase</keyword>
<evidence type="ECO:0000256" key="3">
    <source>
        <dbReference type="ARBA" id="ARBA00005300"/>
    </source>
</evidence>
<keyword evidence="6" id="KW-0540">Nuclease</keyword>
<dbReference type="InterPro" id="IPR022892">
    <property type="entry name" value="RNaseHI"/>
</dbReference>
<evidence type="ECO:0000256" key="9">
    <source>
        <dbReference type="ARBA" id="ARBA00022801"/>
    </source>
</evidence>
<evidence type="ECO:0000256" key="2">
    <source>
        <dbReference type="ARBA" id="ARBA00001946"/>
    </source>
</evidence>
<proteinExistence type="inferred from homology"/>
<keyword evidence="10" id="KW-0460">Magnesium</keyword>
<evidence type="ECO:0000256" key="7">
    <source>
        <dbReference type="ARBA" id="ARBA00022723"/>
    </source>
</evidence>